<dbReference type="KEGG" id="vg:77936652"/>
<keyword evidence="1" id="KW-0808">Transferase</keyword>
<dbReference type="RefSeq" id="YP_010660633.1">
    <property type="nucleotide sequence ID" value="NC_070878.1"/>
</dbReference>
<keyword evidence="1" id="KW-0489">Methyltransferase</keyword>
<proteinExistence type="predicted"/>
<dbReference type="GO" id="GO:0008168">
    <property type="term" value="F:methyltransferase activity"/>
    <property type="evidence" value="ECO:0007669"/>
    <property type="project" value="UniProtKB-KW"/>
</dbReference>
<dbReference type="GeneID" id="77936652"/>
<accession>A0A8F3C9Q8</accession>
<dbReference type="Proteomes" id="UP001046399">
    <property type="component" value="Segment"/>
</dbReference>
<reference evidence="1" key="1">
    <citation type="submission" date="2021-06" db="EMBL/GenBank/DDBJ databases">
        <authorList>
            <person name="Xu H."/>
        </authorList>
    </citation>
    <scope>NUCLEOTIDE SEQUENCE</scope>
</reference>
<organism evidence="1 2">
    <name type="scientific">Staphylococcus phage JPL-50</name>
    <dbReference type="NCBI Taxonomy" id="2851077"/>
    <lineage>
        <taxon>Viruses</taxon>
        <taxon>Duplodnaviria</taxon>
        <taxon>Heunggongvirae</taxon>
        <taxon>Uroviricota</taxon>
        <taxon>Caudoviricetes</taxon>
        <taxon>Rountreeviridae</taxon>
        <taxon>Rakietenvirinae</taxon>
        <taxon>Rosenblumvirus</taxon>
        <taxon>Rosenblumvirus jpl50</taxon>
    </lineage>
</organism>
<evidence type="ECO:0000313" key="2">
    <source>
        <dbReference type="Proteomes" id="UP001046399"/>
    </source>
</evidence>
<sequence length="35" mass="4094">MAVVENDSIIYMVSSNLENMNTLKHYVREVHKTIN</sequence>
<dbReference type="EMBL" id="MZ359091">
    <property type="protein sequence ID" value="QWY14512.1"/>
    <property type="molecule type" value="Genomic_DNA"/>
</dbReference>
<keyword evidence="2" id="KW-1185">Reference proteome</keyword>
<protein>
    <submittedName>
        <fullName evidence="1">Class I SAM-dependent methyltransferase</fullName>
    </submittedName>
</protein>
<evidence type="ECO:0000313" key="1">
    <source>
        <dbReference type="EMBL" id="QWY14512.1"/>
    </source>
</evidence>
<dbReference type="GO" id="GO:0032259">
    <property type="term" value="P:methylation"/>
    <property type="evidence" value="ECO:0007669"/>
    <property type="project" value="UniProtKB-KW"/>
</dbReference>
<name>A0A8F3C9Q8_9CAUD</name>